<reference evidence="2" key="1">
    <citation type="submission" date="2022-11" db="UniProtKB">
        <authorList>
            <consortium name="WormBaseParasite"/>
        </authorList>
    </citation>
    <scope>IDENTIFICATION</scope>
</reference>
<dbReference type="WBParaSite" id="PS1159_v2.g4537.t1">
    <property type="protein sequence ID" value="PS1159_v2.g4537.t1"/>
    <property type="gene ID" value="PS1159_v2.g4537"/>
</dbReference>
<name>A0AC35GF66_9BILA</name>
<dbReference type="Proteomes" id="UP000887580">
    <property type="component" value="Unplaced"/>
</dbReference>
<organism evidence="1 2">
    <name type="scientific">Panagrolaimus sp. PS1159</name>
    <dbReference type="NCBI Taxonomy" id="55785"/>
    <lineage>
        <taxon>Eukaryota</taxon>
        <taxon>Metazoa</taxon>
        <taxon>Ecdysozoa</taxon>
        <taxon>Nematoda</taxon>
        <taxon>Chromadorea</taxon>
        <taxon>Rhabditida</taxon>
        <taxon>Tylenchina</taxon>
        <taxon>Panagrolaimomorpha</taxon>
        <taxon>Panagrolaimoidea</taxon>
        <taxon>Panagrolaimidae</taxon>
        <taxon>Panagrolaimus</taxon>
    </lineage>
</organism>
<evidence type="ECO:0000313" key="1">
    <source>
        <dbReference type="Proteomes" id="UP000887580"/>
    </source>
</evidence>
<protein>
    <submittedName>
        <fullName evidence="2">Uncharacterized protein</fullName>
    </submittedName>
</protein>
<proteinExistence type="predicted"/>
<evidence type="ECO:0000313" key="2">
    <source>
        <dbReference type="WBParaSite" id="PS1159_v2.g4537.t1"/>
    </source>
</evidence>
<accession>A0AC35GF66</accession>
<sequence length="112" mass="12992">MYKCFPNIKPINMQKMQQFQGGLILWIGSKNGKRILKRLLECTLKSNCLAPSGAKLYCDSAKIYSDNTTFSGCHRFDQSAINLILYEESNFMPKMFQWNHPDFIVERSAKIF</sequence>